<keyword evidence="8" id="KW-0408">Iron</keyword>
<dbReference type="InterPro" id="IPR039426">
    <property type="entry name" value="TonB-dep_rcpt-like"/>
</dbReference>
<evidence type="ECO:0000256" key="3">
    <source>
        <dbReference type="ARBA" id="ARBA00022448"/>
    </source>
</evidence>
<accession>A0A939DL59</accession>
<evidence type="ECO:0000256" key="1">
    <source>
        <dbReference type="ARBA" id="ARBA00004571"/>
    </source>
</evidence>
<evidence type="ECO:0000256" key="4">
    <source>
        <dbReference type="ARBA" id="ARBA00022452"/>
    </source>
</evidence>
<protein>
    <submittedName>
        <fullName evidence="19">TonB-dependent receptor</fullName>
    </submittedName>
</protein>
<evidence type="ECO:0000256" key="15">
    <source>
        <dbReference type="RuleBase" id="RU003357"/>
    </source>
</evidence>
<keyword evidence="13 14" id="KW-0998">Cell outer membrane</keyword>
<dbReference type="GO" id="GO:0009279">
    <property type="term" value="C:cell outer membrane"/>
    <property type="evidence" value="ECO:0007669"/>
    <property type="project" value="UniProtKB-SubCell"/>
</dbReference>
<evidence type="ECO:0000256" key="11">
    <source>
        <dbReference type="ARBA" id="ARBA00023136"/>
    </source>
</evidence>
<dbReference type="PANTHER" id="PTHR32552:SF68">
    <property type="entry name" value="FERRICHROME OUTER MEMBRANE TRANSPORTER_PHAGE RECEPTOR"/>
    <property type="match status" value="1"/>
</dbReference>
<dbReference type="InterPro" id="IPR000531">
    <property type="entry name" value="Beta-barrel_TonB"/>
</dbReference>
<comment type="subcellular location">
    <subcellularLocation>
        <location evidence="1 14">Cell outer membrane</location>
        <topology evidence="1 14">Multi-pass membrane protein</topology>
    </subcellularLocation>
</comment>
<feature type="domain" description="TonB-dependent receptor-like beta-barrel" evidence="17">
    <location>
        <begin position="243"/>
        <end position="672"/>
    </location>
</feature>
<dbReference type="GO" id="GO:0015891">
    <property type="term" value="P:siderophore transport"/>
    <property type="evidence" value="ECO:0007669"/>
    <property type="project" value="InterPro"/>
</dbReference>
<feature type="compositionally biased region" description="Acidic residues" evidence="16">
    <location>
        <begin position="491"/>
        <end position="502"/>
    </location>
</feature>
<keyword evidence="3 14" id="KW-0813">Transport</keyword>
<evidence type="ECO:0000256" key="8">
    <source>
        <dbReference type="ARBA" id="ARBA00023004"/>
    </source>
</evidence>
<feature type="domain" description="TonB-dependent receptor plug" evidence="18">
    <location>
        <begin position="60"/>
        <end position="152"/>
    </location>
</feature>
<evidence type="ECO:0000313" key="19">
    <source>
        <dbReference type="EMBL" id="MBN7823881.1"/>
    </source>
</evidence>
<dbReference type="Pfam" id="PF00593">
    <property type="entry name" value="TonB_dep_Rec_b-barrel"/>
    <property type="match status" value="1"/>
</dbReference>
<dbReference type="InterPro" id="IPR012910">
    <property type="entry name" value="Plug_dom"/>
</dbReference>
<keyword evidence="7" id="KW-0732">Signal</keyword>
<sequence>MNIRTTTLSLAITATLPGGVLAQQPQSDENIERLTVQGRAAQFYFVGESTMATKTPTDYMDIPQSIQVLSRELIEDQAARQTTDLYRSISGITQFSYSGITARGFRQDQVRYDGVQGDPYGGFSIPQLFNIEQVEVLKGPSGMLYGGGQPGGLLNYVTKKPRFESAHELALFGGNYDLKGAYGDSTGSLNEEQSLAYRLGGFYQHTQPYRNNTDETNLLLSAGLSWMASDATQLSLQYDFIDQDLGGHRLRGVPVDDDGNFLTDISYNPNEKTDFQRVEADVWQAILQHEFSPNFTNRTVLRYLDNERGQNYHENRGLQSDGRSMIREFRDQVRENQELSLTTDFVYQTNWGGLEHTLLVGGDYFEVDSHFEYKVGRGAAANIPDIDIFDPQYGSDPSTYILQQRPDSDTSYNRTGLYVQDQINLTQKWIAVLGARYDHFEDKDLNSEYAFSDSDISPRLGLIYKPSENTSIFASRSEGFEPQSLSAQLSEDSDVDSGDALEPEQSRQYELGIKHRWLDGRLLSTATVYQISKQNVAVGNPDDSGEGDGQPGILQIGEVTSEGFELDLVGDLAQNWTATLSYAYNQAKITGGAPGAITNSVGDEFVNAPDHTLGLWSRYDFPELDSAFSLGMDYVSERISFDGQKVQPYTVWDASWRSHIGDFDLQVNIKNLFDKEYASSGFSKRNGHFPGEPRTFLVQLSRSF</sequence>
<evidence type="ECO:0000256" key="2">
    <source>
        <dbReference type="ARBA" id="ARBA00009810"/>
    </source>
</evidence>
<evidence type="ECO:0000259" key="18">
    <source>
        <dbReference type="Pfam" id="PF07715"/>
    </source>
</evidence>
<evidence type="ECO:0000256" key="7">
    <source>
        <dbReference type="ARBA" id="ARBA00022729"/>
    </source>
</evidence>
<dbReference type="CDD" id="cd01347">
    <property type="entry name" value="ligand_gated_channel"/>
    <property type="match status" value="1"/>
</dbReference>
<dbReference type="GO" id="GO:0038023">
    <property type="term" value="F:signaling receptor activity"/>
    <property type="evidence" value="ECO:0007669"/>
    <property type="project" value="InterPro"/>
</dbReference>
<keyword evidence="20" id="KW-1185">Reference proteome</keyword>
<evidence type="ECO:0000256" key="13">
    <source>
        <dbReference type="ARBA" id="ARBA00023237"/>
    </source>
</evidence>
<comment type="similarity">
    <text evidence="2 14 15">Belongs to the TonB-dependent receptor family.</text>
</comment>
<keyword evidence="4 14" id="KW-1134">Transmembrane beta strand</keyword>
<dbReference type="SUPFAM" id="SSF56935">
    <property type="entry name" value="Porins"/>
    <property type="match status" value="1"/>
</dbReference>
<dbReference type="InterPro" id="IPR010105">
    <property type="entry name" value="TonB_sidphr_rcpt"/>
</dbReference>
<evidence type="ECO:0000313" key="20">
    <source>
        <dbReference type="Proteomes" id="UP000664654"/>
    </source>
</evidence>
<gene>
    <name evidence="19" type="ORF">J0A66_01465</name>
</gene>
<evidence type="ECO:0000256" key="9">
    <source>
        <dbReference type="ARBA" id="ARBA00023065"/>
    </source>
</evidence>
<evidence type="ECO:0000256" key="10">
    <source>
        <dbReference type="ARBA" id="ARBA00023077"/>
    </source>
</evidence>
<dbReference type="AlphaFoldDB" id="A0A939DL59"/>
<reference evidence="19" key="1">
    <citation type="submission" date="2021-03" db="EMBL/GenBank/DDBJ databases">
        <title>novel species isolated from a fishpond in China.</title>
        <authorList>
            <person name="Lu H."/>
            <person name="Cai Z."/>
        </authorList>
    </citation>
    <scope>NUCLEOTIDE SEQUENCE</scope>
    <source>
        <strain evidence="19">JCM 30855</strain>
    </source>
</reference>
<proteinExistence type="inferred from homology"/>
<keyword evidence="6 14" id="KW-0812">Transmembrane</keyword>
<dbReference type="Pfam" id="PF07715">
    <property type="entry name" value="Plug"/>
    <property type="match status" value="1"/>
</dbReference>
<feature type="region of interest" description="Disordered" evidence="16">
    <location>
        <begin position="483"/>
        <end position="503"/>
    </location>
</feature>
<comment type="caution">
    <text evidence="19">The sequence shown here is derived from an EMBL/GenBank/DDBJ whole genome shotgun (WGS) entry which is preliminary data.</text>
</comment>
<evidence type="ECO:0000259" key="17">
    <source>
        <dbReference type="Pfam" id="PF00593"/>
    </source>
</evidence>
<dbReference type="PANTHER" id="PTHR32552">
    <property type="entry name" value="FERRICHROME IRON RECEPTOR-RELATED"/>
    <property type="match status" value="1"/>
</dbReference>
<dbReference type="EMBL" id="JAFKCV010000001">
    <property type="protein sequence ID" value="MBN7823881.1"/>
    <property type="molecule type" value="Genomic_DNA"/>
</dbReference>
<keyword evidence="5" id="KW-0410">Iron transport</keyword>
<dbReference type="NCBIfam" id="TIGR01783">
    <property type="entry name" value="TonB-siderophor"/>
    <property type="match status" value="1"/>
</dbReference>
<dbReference type="Gene3D" id="2.40.170.20">
    <property type="entry name" value="TonB-dependent receptor, beta-barrel domain"/>
    <property type="match status" value="1"/>
</dbReference>
<evidence type="ECO:0000256" key="14">
    <source>
        <dbReference type="PROSITE-ProRule" id="PRU01360"/>
    </source>
</evidence>
<dbReference type="InterPro" id="IPR037066">
    <property type="entry name" value="Plug_dom_sf"/>
</dbReference>
<organism evidence="19 20">
    <name type="scientific">Bowmanella dokdonensis</name>
    <dbReference type="NCBI Taxonomy" id="751969"/>
    <lineage>
        <taxon>Bacteria</taxon>
        <taxon>Pseudomonadati</taxon>
        <taxon>Pseudomonadota</taxon>
        <taxon>Gammaproteobacteria</taxon>
        <taxon>Alteromonadales</taxon>
        <taxon>Alteromonadaceae</taxon>
        <taxon>Bowmanella</taxon>
    </lineage>
</organism>
<keyword evidence="9" id="KW-0406">Ion transport</keyword>
<dbReference type="PROSITE" id="PS52016">
    <property type="entry name" value="TONB_DEPENDENT_REC_3"/>
    <property type="match status" value="1"/>
</dbReference>
<dbReference type="RefSeq" id="WP_206571985.1">
    <property type="nucleotide sequence ID" value="NZ_JAFKCV010000001.1"/>
</dbReference>
<evidence type="ECO:0000256" key="5">
    <source>
        <dbReference type="ARBA" id="ARBA00022496"/>
    </source>
</evidence>
<dbReference type="GO" id="GO:0015344">
    <property type="term" value="F:siderophore uptake transmembrane transporter activity"/>
    <property type="evidence" value="ECO:0007669"/>
    <property type="project" value="TreeGrafter"/>
</dbReference>
<keyword evidence="10 15" id="KW-0798">TonB box</keyword>
<dbReference type="Gene3D" id="2.170.130.10">
    <property type="entry name" value="TonB-dependent receptor, plug domain"/>
    <property type="match status" value="1"/>
</dbReference>
<evidence type="ECO:0000256" key="16">
    <source>
        <dbReference type="SAM" id="MobiDB-lite"/>
    </source>
</evidence>
<evidence type="ECO:0000256" key="12">
    <source>
        <dbReference type="ARBA" id="ARBA00023170"/>
    </source>
</evidence>
<name>A0A939DL59_9ALTE</name>
<dbReference type="InterPro" id="IPR036942">
    <property type="entry name" value="Beta-barrel_TonB_sf"/>
</dbReference>
<dbReference type="Proteomes" id="UP000664654">
    <property type="component" value="Unassembled WGS sequence"/>
</dbReference>
<keyword evidence="12 19" id="KW-0675">Receptor</keyword>
<keyword evidence="11 14" id="KW-0472">Membrane</keyword>
<evidence type="ECO:0000256" key="6">
    <source>
        <dbReference type="ARBA" id="ARBA00022692"/>
    </source>
</evidence>